<comment type="caution">
    <text evidence="4">The sequence shown here is derived from an EMBL/GenBank/DDBJ whole genome shotgun (WGS) entry which is preliminary data.</text>
</comment>
<dbReference type="PATRIC" id="fig|908627.4.peg.4061"/>
<sequence>MMDQREFRTTLGHFPTGVAVVTTHDADSGPVGVTVSSFNAVSLEPALVLFSIGKTSPCHRSFDAAEGIAIHVLGHDQHELSTRFARGGTEKWAGLDYVRGKSGSPLLSDALAIFECRPYARYDGGDHTIFVVEVQSLRARDGEPLVFCRGSYRALAETAVC</sequence>
<accession>A0A0J1CVZ0</accession>
<dbReference type="Gene3D" id="2.30.110.10">
    <property type="entry name" value="Electron Transport, Fmn-binding Protein, Chain A"/>
    <property type="match status" value="1"/>
</dbReference>
<dbReference type="PANTHER" id="PTHR30466:SF11">
    <property type="entry name" value="FLAVIN-DEPENDENT MONOOXYGENASE, REDUCTASE SUBUNIT HSAB"/>
    <property type="match status" value="1"/>
</dbReference>
<dbReference type="RefSeq" id="WP_047848052.1">
    <property type="nucleotide sequence ID" value="NZ_AEJF01000116.1"/>
</dbReference>
<feature type="domain" description="Flavin reductase like" evidence="3">
    <location>
        <begin position="11"/>
        <end position="154"/>
    </location>
</feature>
<dbReference type="GO" id="GO:0010181">
    <property type="term" value="F:FMN binding"/>
    <property type="evidence" value="ECO:0007669"/>
    <property type="project" value="InterPro"/>
</dbReference>
<evidence type="ECO:0000313" key="4">
    <source>
        <dbReference type="EMBL" id="KLU24744.1"/>
    </source>
</evidence>
<comment type="similarity">
    <text evidence="1">Belongs to the non-flavoprotein flavin reductase family.</text>
</comment>
<keyword evidence="5" id="KW-1185">Reference proteome</keyword>
<dbReference type="PANTHER" id="PTHR30466">
    <property type="entry name" value="FLAVIN REDUCTASE"/>
    <property type="match status" value="1"/>
</dbReference>
<dbReference type="SUPFAM" id="SSF50475">
    <property type="entry name" value="FMN-binding split barrel"/>
    <property type="match status" value="1"/>
</dbReference>
<organism evidence="4 5">
    <name type="scientific">Caballeronia mineralivorans PML1(12)</name>
    <dbReference type="NCBI Taxonomy" id="908627"/>
    <lineage>
        <taxon>Bacteria</taxon>
        <taxon>Pseudomonadati</taxon>
        <taxon>Pseudomonadota</taxon>
        <taxon>Betaproteobacteria</taxon>
        <taxon>Burkholderiales</taxon>
        <taxon>Burkholderiaceae</taxon>
        <taxon>Caballeronia</taxon>
    </lineage>
</organism>
<dbReference type="GO" id="GO:0042602">
    <property type="term" value="F:riboflavin reductase (NADPH) activity"/>
    <property type="evidence" value="ECO:0007669"/>
    <property type="project" value="TreeGrafter"/>
</dbReference>
<dbReference type="Pfam" id="PF01613">
    <property type="entry name" value="Flavin_Reduct"/>
    <property type="match status" value="1"/>
</dbReference>
<evidence type="ECO:0000313" key="5">
    <source>
        <dbReference type="Proteomes" id="UP000035963"/>
    </source>
</evidence>
<dbReference type="SMART" id="SM00903">
    <property type="entry name" value="Flavin_Reduct"/>
    <property type="match status" value="1"/>
</dbReference>
<name>A0A0J1CVZ0_9BURK</name>
<reference evidence="4 5" key="1">
    <citation type="journal article" date="2015" name="Genome Announc.">
        <title>Draft Genome Sequence of Burkholderia sp. Strain PML1(12), an Ectomycorrhizosphere-Inhabiting Bacterium with Effective Mineral-Weathering Ability.</title>
        <authorList>
            <person name="Uroz S."/>
            <person name="Oger P."/>
        </authorList>
    </citation>
    <scope>NUCLEOTIDE SEQUENCE [LARGE SCALE GENOMIC DNA]</scope>
    <source>
        <strain evidence="5">PML1(12)</strain>
    </source>
</reference>
<dbReference type="EMBL" id="AEJF01000116">
    <property type="protein sequence ID" value="KLU24744.1"/>
    <property type="molecule type" value="Genomic_DNA"/>
</dbReference>
<dbReference type="InterPro" id="IPR012349">
    <property type="entry name" value="Split_barrel_FMN-bd"/>
</dbReference>
<gene>
    <name evidence="4" type="ORF">EOS_18125</name>
</gene>
<evidence type="ECO:0000259" key="3">
    <source>
        <dbReference type="SMART" id="SM00903"/>
    </source>
</evidence>
<dbReference type="InterPro" id="IPR050268">
    <property type="entry name" value="NADH-dep_flavin_reductase"/>
</dbReference>
<dbReference type="AlphaFoldDB" id="A0A0J1CVZ0"/>
<protein>
    <recommendedName>
        <fullName evidence="3">Flavin reductase like domain-containing protein</fullName>
    </recommendedName>
</protein>
<evidence type="ECO:0000256" key="1">
    <source>
        <dbReference type="ARBA" id="ARBA00008898"/>
    </source>
</evidence>
<dbReference type="Proteomes" id="UP000035963">
    <property type="component" value="Unassembled WGS sequence"/>
</dbReference>
<evidence type="ECO:0000256" key="2">
    <source>
        <dbReference type="ARBA" id="ARBA00023002"/>
    </source>
</evidence>
<dbReference type="OrthoDB" id="9792858at2"/>
<proteinExistence type="inferred from homology"/>
<dbReference type="InterPro" id="IPR002563">
    <property type="entry name" value="Flavin_Rdtase-like_dom"/>
</dbReference>
<keyword evidence="2" id="KW-0560">Oxidoreductase</keyword>